<dbReference type="PRINTS" id="PR00723">
    <property type="entry name" value="SUBTILISIN"/>
</dbReference>
<keyword evidence="2 5" id="KW-0645">Protease</keyword>
<evidence type="ECO:0000256" key="3">
    <source>
        <dbReference type="ARBA" id="ARBA00022801"/>
    </source>
</evidence>
<sequence length="364" mass="39561">MLINFGVWATMAAERFVVQLASDTSLVELSRDCSFSIGVGKNFIEMITVGDQFKALAGEFSVEDLEYLYHDERVVAISRDRDLKLQEYKVQYGSPRHLSQLSSGGSFTFDPVSGNLVDVYVFDTGIDFKHPGLQNVNPHKLADFTSSPVPRGADPHGHGTMMAGLIASETFGVLKSCSLVDVRVADKDGEVKLSTLMKGISASVAHARFTKRPSVFVLPMTIGKKNHILDNFLQAIPKDIAIVLPAGNQQTDACDLSPPNDHNILVIGSLDRDNRLADFSNYGNCVDVYTSGTDILTLRSTDSGNEVLLQSSNGTSASCAIGAGIVGYHMSMGLTSMQAIQTIRSSSKDIYSHKHRLKLLQLKL</sequence>
<dbReference type="STRING" id="1076872.G8ZQM5"/>
<dbReference type="InterPro" id="IPR000209">
    <property type="entry name" value="Peptidase_S8/S53_dom"/>
</dbReference>
<evidence type="ECO:0000256" key="1">
    <source>
        <dbReference type="ARBA" id="ARBA00011073"/>
    </source>
</evidence>
<feature type="active site" description="Charge relay system" evidence="5">
    <location>
        <position position="158"/>
    </location>
</feature>
<dbReference type="PROSITE" id="PS51892">
    <property type="entry name" value="SUBTILASE"/>
    <property type="match status" value="1"/>
</dbReference>
<protein>
    <recommendedName>
        <fullName evidence="6">Peptidase S8/S53 domain-containing protein</fullName>
    </recommendedName>
</protein>
<dbReference type="RefSeq" id="XP_003680723.1">
    <property type="nucleotide sequence ID" value="XM_003680675.1"/>
</dbReference>
<organism evidence="7 8">
    <name type="scientific">Torulaspora delbrueckii</name>
    <name type="common">Yeast</name>
    <name type="synonym">Candida colliculosa</name>
    <dbReference type="NCBI Taxonomy" id="4950"/>
    <lineage>
        <taxon>Eukaryota</taxon>
        <taxon>Fungi</taxon>
        <taxon>Dikarya</taxon>
        <taxon>Ascomycota</taxon>
        <taxon>Saccharomycotina</taxon>
        <taxon>Saccharomycetes</taxon>
        <taxon>Saccharomycetales</taxon>
        <taxon>Saccharomycetaceae</taxon>
        <taxon>Torulaspora</taxon>
    </lineage>
</organism>
<name>G8ZQM5_TORDE</name>
<accession>G8ZQM5</accession>
<dbReference type="InterPro" id="IPR015500">
    <property type="entry name" value="Peptidase_S8_subtilisin-rel"/>
</dbReference>
<proteinExistence type="inferred from homology"/>
<evidence type="ECO:0000256" key="4">
    <source>
        <dbReference type="ARBA" id="ARBA00022825"/>
    </source>
</evidence>
<dbReference type="EMBL" id="HE616744">
    <property type="protein sequence ID" value="CCE91512.1"/>
    <property type="molecule type" value="Genomic_DNA"/>
</dbReference>
<keyword evidence="3 5" id="KW-0378">Hydrolase</keyword>
<dbReference type="KEGG" id="tdl:TDEL_0C06230"/>
<keyword evidence="8" id="KW-1185">Reference proteome</keyword>
<dbReference type="Gene3D" id="3.40.50.200">
    <property type="entry name" value="Peptidase S8/S53 domain"/>
    <property type="match status" value="1"/>
</dbReference>
<feature type="active site" description="Charge relay system" evidence="5">
    <location>
        <position position="123"/>
    </location>
</feature>
<dbReference type="GO" id="GO:0004252">
    <property type="term" value="F:serine-type endopeptidase activity"/>
    <property type="evidence" value="ECO:0007669"/>
    <property type="project" value="UniProtKB-UniRule"/>
</dbReference>
<gene>
    <name evidence="7" type="primary">TDEL0C06230</name>
    <name evidence="7" type="ORF">TDEL_0C06230</name>
</gene>
<comment type="similarity">
    <text evidence="1 5">Belongs to the peptidase S8 family.</text>
</comment>
<dbReference type="SUPFAM" id="SSF52743">
    <property type="entry name" value="Subtilisin-like"/>
    <property type="match status" value="1"/>
</dbReference>
<dbReference type="OrthoDB" id="206201at2759"/>
<dbReference type="PANTHER" id="PTHR43806">
    <property type="entry name" value="PEPTIDASE S8"/>
    <property type="match status" value="1"/>
</dbReference>
<evidence type="ECO:0000313" key="8">
    <source>
        <dbReference type="Proteomes" id="UP000005627"/>
    </source>
</evidence>
<dbReference type="Pfam" id="PF00082">
    <property type="entry name" value="Peptidase_S8"/>
    <property type="match status" value="1"/>
</dbReference>
<evidence type="ECO:0000259" key="6">
    <source>
        <dbReference type="Pfam" id="PF00082"/>
    </source>
</evidence>
<dbReference type="InParanoid" id="G8ZQM5"/>
<feature type="active site" description="Charge relay system" evidence="5">
    <location>
        <position position="316"/>
    </location>
</feature>
<dbReference type="AlphaFoldDB" id="G8ZQM5"/>
<evidence type="ECO:0000313" key="7">
    <source>
        <dbReference type="EMBL" id="CCE91512.1"/>
    </source>
</evidence>
<evidence type="ECO:0000256" key="2">
    <source>
        <dbReference type="ARBA" id="ARBA00022670"/>
    </source>
</evidence>
<dbReference type="eggNOG" id="KOG1153">
    <property type="taxonomic scope" value="Eukaryota"/>
</dbReference>
<reference evidence="7 8" key="1">
    <citation type="journal article" date="2011" name="Proc. Natl. Acad. Sci. U.S.A.">
        <title>Evolutionary erosion of yeast sex chromosomes by mating-type switching accidents.</title>
        <authorList>
            <person name="Gordon J.L."/>
            <person name="Armisen D."/>
            <person name="Proux-Wera E."/>
            <person name="Oheigeartaigh S.S."/>
            <person name="Byrne K.P."/>
            <person name="Wolfe K.H."/>
        </authorList>
    </citation>
    <scope>NUCLEOTIDE SEQUENCE [LARGE SCALE GENOMIC DNA]</scope>
    <source>
        <strain evidence="8">ATCC 10662 / CBS 1146 / NBRC 0425 / NCYC 2629 / NRRL Y-866</strain>
    </source>
</reference>
<evidence type="ECO:0000256" key="5">
    <source>
        <dbReference type="PROSITE-ProRule" id="PRU01240"/>
    </source>
</evidence>
<dbReference type="GeneID" id="11501930"/>
<dbReference type="InterPro" id="IPR050131">
    <property type="entry name" value="Peptidase_S8_subtilisin-like"/>
</dbReference>
<dbReference type="HOGENOM" id="CLU_011263_1_0_1"/>
<dbReference type="PANTHER" id="PTHR43806:SF13">
    <property type="entry name" value="SUBTILASE-TYPE PROTEINASE RRT12"/>
    <property type="match status" value="1"/>
</dbReference>
<keyword evidence="4 5" id="KW-0720">Serine protease</keyword>
<dbReference type="Proteomes" id="UP000005627">
    <property type="component" value="Chromosome 3"/>
</dbReference>
<feature type="domain" description="Peptidase S8/S53" evidence="6">
    <location>
        <begin position="118"/>
        <end position="331"/>
    </location>
</feature>
<dbReference type="GO" id="GO:0006508">
    <property type="term" value="P:proteolysis"/>
    <property type="evidence" value="ECO:0007669"/>
    <property type="project" value="UniProtKB-KW"/>
</dbReference>
<dbReference type="InterPro" id="IPR036852">
    <property type="entry name" value="Peptidase_S8/S53_dom_sf"/>
</dbReference>